<sequence length="155" mass="17801">MILDTLQNAHLYHGLGPKFVKAFEYLAKTDFNALEKGKYEIDGKNIFAIVNEYDTVDPSGERMEAHRKYIDIQYVVSGAELVGHDLLLQKTPSQPYDEPTDFMLFDEKPAFFTKLDQDQFAVFFPSDLHMPNLRIDEPIPVKKVVIKISVNDIPH</sequence>
<dbReference type="Proteomes" id="UP001549749">
    <property type="component" value="Unassembled WGS sequence"/>
</dbReference>
<dbReference type="RefSeq" id="WP_354663071.1">
    <property type="nucleotide sequence ID" value="NZ_JBEXAC010000002.1"/>
</dbReference>
<dbReference type="NCBIfam" id="TIGR00022">
    <property type="entry name" value="YhcH/YjgK/YiaL family protein"/>
    <property type="match status" value="1"/>
</dbReference>
<gene>
    <name evidence="1" type="ORF">ABR189_24180</name>
</gene>
<dbReference type="EMBL" id="JBEXAC010000002">
    <property type="protein sequence ID" value="MET7000512.1"/>
    <property type="molecule type" value="Genomic_DNA"/>
</dbReference>
<dbReference type="SUPFAM" id="SSF51197">
    <property type="entry name" value="Clavaminate synthase-like"/>
    <property type="match status" value="1"/>
</dbReference>
<comment type="caution">
    <text evidence="1">The sequence shown here is derived from an EMBL/GenBank/DDBJ whole genome shotgun (WGS) entry which is preliminary data.</text>
</comment>
<protein>
    <submittedName>
        <fullName evidence="1">YhcH/YjgK/YiaL family protein</fullName>
    </submittedName>
</protein>
<dbReference type="Pfam" id="PF04074">
    <property type="entry name" value="DUF386"/>
    <property type="match status" value="1"/>
</dbReference>
<dbReference type="InterPro" id="IPR037012">
    <property type="entry name" value="NanQ/TabA/YiaL_sf"/>
</dbReference>
<dbReference type="Gene3D" id="2.60.120.370">
    <property type="entry name" value="YhcH/YjgK/YiaL"/>
    <property type="match status" value="1"/>
</dbReference>
<dbReference type="PANTHER" id="PTHR34986">
    <property type="entry name" value="EVOLVED BETA-GALACTOSIDASE SUBUNIT BETA"/>
    <property type="match status" value="1"/>
</dbReference>
<dbReference type="InterPro" id="IPR004375">
    <property type="entry name" value="NanQ/TabA/YiaL"/>
</dbReference>
<name>A0ABV2TBU9_9BACT</name>
<evidence type="ECO:0000313" key="1">
    <source>
        <dbReference type="EMBL" id="MET7000512.1"/>
    </source>
</evidence>
<accession>A0ABV2TBU9</accession>
<dbReference type="PANTHER" id="PTHR34986:SF1">
    <property type="entry name" value="PROTEIN YIAL"/>
    <property type="match status" value="1"/>
</dbReference>
<reference evidence="1 2" key="1">
    <citation type="submission" date="2024-06" db="EMBL/GenBank/DDBJ databases">
        <title>Chitinophaga defluvii sp. nov., isolated from municipal sewage.</title>
        <authorList>
            <person name="Zhang L."/>
        </authorList>
    </citation>
    <scope>NUCLEOTIDE SEQUENCE [LARGE SCALE GENOMIC DNA]</scope>
    <source>
        <strain evidence="1 2">H8</strain>
    </source>
</reference>
<evidence type="ECO:0000313" key="2">
    <source>
        <dbReference type="Proteomes" id="UP001549749"/>
    </source>
</evidence>
<keyword evidence="2" id="KW-1185">Reference proteome</keyword>
<proteinExistence type="predicted"/>
<organism evidence="1 2">
    <name type="scientific">Chitinophaga defluvii</name>
    <dbReference type="NCBI Taxonomy" id="3163343"/>
    <lineage>
        <taxon>Bacteria</taxon>
        <taxon>Pseudomonadati</taxon>
        <taxon>Bacteroidota</taxon>
        <taxon>Chitinophagia</taxon>
        <taxon>Chitinophagales</taxon>
        <taxon>Chitinophagaceae</taxon>
        <taxon>Chitinophaga</taxon>
    </lineage>
</organism>